<organism evidence="6 9">
    <name type="scientific">Sarcoptes scabiei</name>
    <name type="common">Itch mite</name>
    <name type="synonym">Acarus scabiei</name>
    <dbReference type="NCBI Taxonomy" id="52283"/>
    <lineage>
        <taxon>Eukaryota</taxon>
        <taxon>Metazoa</taxon>
        <taxon>Ecdysozoa</taxon>
        <taxon>Arthropoda</taxon>
        <taxon>Chelicerata</taxon>
        <taxon>Arachnida</taxon>
        <taxon>Acari</taxon>
        <taxon>Acariformes</taxon>
        <taxon>Sarcoptiformes</taxon>
        <taxon>Astigmata</taxon>
        <taxon>Psoroptidia</taxon>
        <taxon>Sarcoptoidea</taxon>
        <taxon>Sarcoptidae</taxon>
        <taxon>Sarcoptinae</taxon>
        <taxon>Sarcoptes</taxon>
    </lineage>
</organism>
<reference evidence="8" key="2">
    <citation type="journal article" date="2020" name="PLoS Negl. Trop. Dis.">
        <title>High-quality nuclear genome for Sarcoptes scabiei-A critical resource for a neglected parasite.</title>
        <authorList>
            <person name="Korhonen P.K."/>
            <person name="Gasser R.B."/>
            <person name="Ma G."/>
            <person name="Wang T."/>
            <person name="Stroehlein A.J."/>
            <person name="Young N.D."/>
            <person name="Ang C.S."/>
            <person name="Fernando D.D."/>
            <person name="Lu H.C."/>
            <person name="Taylor S."/>
            <person name="Reynolds S.L."/>
            <person name="Mofiz E."/>
            <person name="Najaraj S.H."/>
            <person name="Gowda H."/>
            <person name="Madugundu A."/>
            <person name="Renuse S."/>
            <person name="Holt D."/>
            <person name="Pandey A."/>
            <person name="Papenfuss A.T."/>
            <person name="Fischer K."/>
        </authorList>
    </citation>
    <scope>NUCLEOTIDE SEQUENCE [LARGE SCALE GENOMIC DNA]</scope>
</reference>
<keyword evidence="3" id="KW-0812">Transmembrane</keyword>
<dbReference type="SUPFAM" id="SSF47661">
    <property type="entry name" value="t-snare proteins"/>
    <property type="match status" value="1"/>
</dbReference>
<evidence type="ECO:0000313" key="7">
    <source>
        <dbReference type="EnsemblMetazoa" id="KAF7491554.1"/>
    </source>
</evidence>
<dbReference type="Gene3D" id="1.20.5.110">
    <property type="match status" value="1"/>
</dbReference>
<dbReference type="EnsemblMetazoa" id="SSS_3809s_mrna">
    <property type="protein sequence ID" value="KAF7491554.1"/>
    <property type="gene ID" value="SSS_3809"/>
</dbReference>
<dbReference type="EMBL" id="JXLN01000002">
    <property type="protein sequence ID" value="KPL93587.1"/>
    <property type="molecule type" value="Genomic_DNA"/>
</dbReference>
<dbReference type="AlphaFoldDB" id="A0A131ZSG9"/>
<dbReference type="GO" id="GO:0048278">
    <property type="term" value="P:vesicle docking"/>
    <property type="evidence" value="ECO:0007669"/>
    <property type="project" value="TreeGrafter"/>
</dbReference>
<evidence type="ECO:0000313" key="6">
    <source>
        <dbReference type="EMBL" id="KPL93587.1"/>
    </source>
</evidence>
<dbReference type="GO" id="GO:0012505">
    <property type="term" value="C:endomembrane system"/>
    <property type="evidence" value="ECO:0007669"/>
    <property type="project" value="TreeGrafter"/>
</dbReference>
<keyword evidence="8" id="KW-1185">Reference proteome</keyword>
<accession>A0A131ZSG9</accession>
<reference evidence="5" key="3">
    <citation type="submission" date="2020-01" db="EMBL/GenBank/DDBJ databases">
        <authorList>
            <person name="Korhonen P.K.K."/>
            <person name="Guangxu M.G."/>
            <person name="Wang T.W."/>
            <person name="Stroehlein A.J.S."/>
            <person name="Young N.D."/>
            <person name="Ang C.-S.A."/>
            <person name="Fernando D.W.F."/>
            <person name="Lu H.L."/>
            <person name="Taylor S.T."/>
            <person name="Ehtesham M.E.M."/>
            <person name="Najaraj S.H.N."/>
            <person name="Harsha G.H.G."/>
            <person name="Madugundu A.M."/>
            <person name="Renuse S.R."/>
            <person name="Holt D.H."/>
            <person name="Pandey A.P."/>
            <person name="Papenfuss A.P."/>
            <person name="Gasser R.B.G."/>
            <person name="Fischer K.F."/>
        </authorList>
    </citation>
    <scope>NUCLEOTIDE SEQUENCE</scope>
    <source>
        <strain evidence="5">SSS_KF_BRIS2020</strain>
    </source>
</reference>
<dbReference type="PROSITE" id="PS50192">
    <property type="entry name" value="T_SNARE"/>
    <property type="match status" value="1"/>
</dbReference>
<gene>
    <name evidence="6" type="ORF">QR98_0000470</name>
    <name evidence="5" type="ORF">SSS_3809</name>
</gene>
<dbReference type="GO" id="GO:0006887">
    <property type="term" value="P:exocytosis"/>
    <property type="evidence" value="ECO:0007669"/>
    <property type="project" value="TreeGrafter"/>
</dbReference>
<reference evidence="7" key="4">
    <citation type="submission" date="2022-06" db="UniProtKB">
        <authorList>
            <consortium name="EnsemblMetazoa"/>
        </authorList>
    </citation>
    <scope>IDENTIFICATION</scope>
</reference>
<dbReference type="EMBL" id="WVUK01000059">
    <property type="protein sequence ID" value="KAF7491554.1"/>
    <property type="molecule type" value="Genomic_DNA"/>
</dbReference>
<evidence type="ECO:0000313" key="8">
    <source>
        <dbReference type="Proteomes" id="UP000070412"/>
    </source>
</evidence>
<name>A0A131ZSG9_SARSC</name>
<dbReference type="GO" id="GO:0006886">
    <property type="term" value="P:intracellular protein transport"/>
    <property type="evidence" value="ECO:0007669"/>
    <property type="project" value="TreeGrafter"/>
</dbReference>
<dbReference type="Proteomes" id="UP000070412">
    <property type="component" value="Unassembled WGS sequence"/>
</dbReference>
<dbReference type="GO" id="GO:0005886">
    <property type="term" value="C:plasma membrane"/>
    <property type="evidence" value="ECO:0007669"/>
    <property type="project" value="TreeGrafter"/>
</dbReference>
<protein>
    <submittedName>
        <fullName evidence="5 6">Syntaxin-17</fullName>
    </submittedName>
</protein>
<keyword evidence="3" id="KW-0472">Membrane</keyword>
<dbReference type="VEuPathDB" id="VectorBase:SSCA001490"/>
<dbReference type="Proteomes" id="UP000616769">
    <property type="component" value="Unassembled WGS sequence"/>
</dbReference>
<evidence type="ECO:0000259" key="4">
    <source>
        <dbReference type="PROSITE" id="PS50192"/>
    </source>
</evidence>
<evidence type="ECO:0000313" key="9">
    <source>
        <dbReference type="Proteomes" id="UP000616769"/>
    </source>
</evidence>
<proteinExistence type="inferred from homology"/>
<dbReference type="SMART" id="SM00397">
    <property type="entry name" value="t_SNARE"/>
    <property type="match status" value="1"/>
</dbReference>
<evidence type="ECO:0000256" key="3">
    <source>
        <dbReference type="SAM" id="Phobius"/>
    </source>
</evidence>
<evidence type="ECO:0000256" key="1">
    <source>
        <dbReference type="ARBA" id="ARBA00009063"/>
    </source>
</evidence>
<keyword evidence="2" id="KW-0175">Coiled coil</keyword>
<feature type="transmembrane region" description="Helical" evidence="3">
    <location>
        <begin position="215"/>
        <end position="235"/>
    </location>
</feature>
<dbReference type="GO" id="GO:0005484">
    <property type="term" value="F:SNAP receptor activity"/>
    <property type="evidence" value="ECO:0007669"/>
    <property type="project" value="TreeGrafter"/>
</dbReference>
<dbReference type="GO" id="GO:0006906">
    <property type="term" value="P:vesicle fusion"/>
    <property type="evidence" value="ECO:0007669"/>
    <property type="project" value="TreeGrafter"/>
</dbReference>
<dbReference type="PANTHER" id="PTHR19957">
    <property type="entry name" value="SYNTAXIN"/>
    <property type="match status" value="1"/>
</dbReference>
<dbReference type="OrthoDB" id="10035606at2759"/>
<reference evidence="6 9" key="1">
    <citation type="journal article" date="2015" name="Parasit. Vectors">
        <title>Draft genome of the scabies mite.</title>
        <authorList>
            <person name="Rider S.D.Jr."/>
            <person name="Morgan M.S."/>
            <person name="Arlian L.G."/>
        </authorList>
    </citation>
    <scope>NUCLEOTIDE SEQUENCE [LARGE SCALE GENOMIC DNA]</scope>
    <source>
        <strain evidence="6">Arlian Lab</strain>
    </source>
</reference>
<dbReference type="PANTHER" id="PTHR19957:SF139">
    <property type="entry name" value="SYNTAXIN-17"/>
    <property type="match status" value="1"/>
</dbReference>
<feature type="transmembrane region" description="Helical" evidence="3">
    <location>
        <begin position="241"/>
        <end position="260"/>
    </location>
</feature>
<dbReference type="GO" id="GO:0000149">
    <property type="term" value="F:SNARE binding"/>
    <property type="evidence" value="ECO:0007669"/>
    <property type="project" value="TreeGrafter"/>
</dbReference>
<feature type="domain" description="T-SNARE coiled-coil homology" evidence="4">
    <location>
        <begin position="148"/>
        <end position="210"/>
    </location>
</feature>
<dbReference type="InterPro" id="IPR045242">
    <property type="entry name" value="Syntaxin"/>
</dbReference>
<sequence length="283" mass="31808">MDHKRRRQLTMIKDKTIEIIELGIKPNLLRLDRISKLIKQNDSTSFGEDPKVMRECLQSRSIIQQLLNNSSELEKCFILLKELDAEQELIDRVLIMKTKVSENVKCFMQSNGEFDSKINKQIRNQSEGNFKDISDSDQILIQKDQNDLQNVQRTYEEILSINRDLQELNDLMVHFGELVHEQKEAVNNIEENIETASQNVQKGTKVLAKVASRSVVPIACAAVGASIFGPIGALITLKLSAGLASALGGSVVSYSLASYVKNKNQKKTEIELDDILNANEAVH</sequence>
<keyword evidence="3" id="KW-1133">Transmembrane helix</keyword>
<comment type="similarity">
    <text evidence="1">Belongs to the syntaxin family.</text>
</comment>
<evidence type="ECO:0000256" key="2">
    <source>
        <dbReference type="SAM" id="Coils"/>
    </source>
</evidence>
<evidence type="ECO:0000313" key="5">
    <source>
        <dbReference type="EMBL" id="KAF7491554.1"/>
    </source>
</evidence>
<dbReference type="InterPro" id="IPR000727">
    <property type="entry name" value="T_SNARE_dom"/>
</dbReference>
<dbReference type="GO" id="GO:0031201">
    <property type="term" value="C:SNARE complex"/>
    <property type="evidence" value="ECO:0007669"/>
    <property type="project" value="TreeGrafter"/>
</dbReference>
<feature type="coiled-coil region" evidence="2">
    <location>
        <begin position="148"/>
        <end position="199"/>
    </location>
</feature>
<dbReference type="InterPro" id="IPR010989">
    <property type="entry name" value="SNARE"/>
</dbReference>